<dbReference type="GO" id="GO:0000502">
    <property type="term" value="C:proteasome complex"/>
    <property type="evidence" value="ECO:0007669"/>
    <property type="project" value="UniProtKB-KW"/>
</dbReference>
<dbReference type="PROSITE" id="PS50249">
    <property type="entry name" value="MPN"/>
    <property type="match status" value="1"/>
</dbReference>
<sequence length="340" mass="38373">MDQNIVENLARTRVVVHPLVLLSVVDHYNRVSKNSKKRVVGVLMGQVTGNLVNVANSYAVPFEEEYEKVTNSTVFFLDHNYVETMRDMFKKVNIREHLIGWYHSGPSLQPIDLEINELFKKYTPNPVLVVVNVAQEKIGLPTKAYFAVERIHDDGTATTKNFEHVSSEIGAEEAEEIGVEHLLRDVKGTSLGSLTQRLAMQIESLKSLSERLVKIRNYLKNVVDNSLPLNFEIIQNLQKIFNLLPKMVNRSDIELFSGQKDERSKKGAHVTDPEQNAVITRATNDSYLIIYISNLIRSIIALHDLINNKIQNREAEAANEKSSTATLNPEPVPELSSTAE</sequence>
<gene>
    <name evidence="3" type="ORF">AYI68_g5531</name>
</gene>
<dbReference type="PANTHER" id="PTHR10540:SF7">
    <property type="entry name" value="26S PROTEASOME NON-ATPASE REGULATORY SUBUNIT 7"/>
    <property type="match status" value="1"/>
</dbReference>
<feature type="region of interest" description="Disordered" evidence="1">
    <location>
        <begin position="316"/>
        <end position="340"/>
    </location>
</feature>
<dbReference type="GO" id="GO:0008237">
    <property type="term" value="F:metallopeptidase activity"/>
    <property type="evidence" value="ECO:0007669"/>
    <property type="project" value="InterPro"/>
</dbReference>
<feature type="domain" description="MPN" evidence="2">
    <location>
        <begin position="14"/>
        <end position="151"/>
    </location>
</feature>
<dbReference type="AlphaFoldDB" id="A0A1R0GU00"/>
<dbReference type="STRING" id="133383.A0A1R0GU00"/>
<dbReference type="Proteomes" id="UP000187455">
    <property type="component" value="Unassembled WGS sequence"/>
</dbReference>
<dbReference type="InterPro" id="IPR000555">
    <property type="entry name" value="JAMM/MPN+_dom"/>
</dbReference>
<dbReference type="PANTHER" id="PTHR10540">
    <property type="entry name" value="EUKARYOTIC TRANSLATION INITIATION FACTOR 3 SUBUNIT F-RELATED"/>
    <property type="match status" value="1"/>
</dbReference>
<dbReference type="Pfam" id="PF13012">
    <property type="entry name" value="MitMem_reg"/>
    <property type="match status" value="1"/>
</dbReference>
<evidence type="ECO:0000259" key="2">
    <source>
        <dbReference type="PROSITE" id="PS50249"/>
    </source>
</evidence>
<dbReference type="SMART" id="SM00232">
    <property type="entry name" value="JAB_MPN"/>
    <property type="match status" value="1"/>
</dbReference>
<dbReference type="EMBL" id="LSSL01003540">
    <property type="protein sequence ID" value="OLY80374.1"/>
    <property type="molecule type" value="Genomic_DNA"/>
</dbReference>
<keyword evidence="4" id="KW-1185">Reference proteome</keyword>
<dbReference type="OrthoDB" id="10256771at2759"/>
<protein>
    <submittedName>
        <fullName evidence="3">26S proteasome regulatory subunit rpn-8</fullName>
    </submittedName>
</protein>
<dbReference type="InterPro" id="IPR037518">
    <property type="entry name" value="MPN"/>
</dbReference>
<name>A0A1R0GU00_9FUNG</name>
<comment type="caution">
    <text evidence="3">The sequence shown here is derived from an EMBL/GenBank/DDBJ whole genome shotgun (WGS) entry which is preliminary data.</text>
</comment>
<dbReference type="InterPro" id="IPR024969">
    <property type="entry name" value="EIF3F/CSN6-like_C"/>
</dbReference>
<accession>A0A1R0GU00</accession>
<dbReference type="Pfam" id="PF01398">
    <property type="entry name" value="JAB"/>
    <property type="match status" value="1"/>
</dbReference>
<dbReference type="Gene3D" id="3.40.140.10">
    <property type="entry name" value="Cytidine Deaminase, domain 2"/>
    <property type="match status" value="1"/>
</dbReference>
<reference evidence="3 4" key="1">
    <citation type="journal article" date="2016" name="Mol. Biol. Evol.">
        <title>Genome-Wide Survey of Gut Fungi (Harpellales) Reveals the First Horizontally Transferred Ubiquitin Gene from a Mosquito Host.</title>
        <authorList>
            <person name="Wang Y."/>
            <person name="White M.M."/>
            <person name="Kvist S."/>
            <person name="Moncalvo J.M."/>
        </authorList>
    </citation>
    <scope>NUCLEOTIDE SEQUENCE [LARGE SCALE GENOMIC DNA]</scope>
    <source>
        <strain evidence="3 4">ALG-7-W6</strain>
    </source>
</reference>
<evidence type="ECO:0000313" key="3">
    <source>
        <dbReference type="EMBL" id="OLY80374.1"/>
    </source>
</evidence>
<evidence type="ECO:0000313" key="4">
    <source>
        <dbReference type="Proteomes" id="UP000187455"/>
    </source>
</evidence>
<proteinExistence type="predicted"/>
<organism evidence="3 4">
    <name type="scientific">Smittium mucronatum</name>
    <dbReference type="NCBI Taxonomy" id="133383"/>
    <lineage>
        <taxon>Eukaryota</taxon>
        <taxon>Fungi</taxon>
        <taxon>Fungi incertae sedis</taxon>
        <taxon>Zoopagomycota</taxon>
        <taxon>Kickxellomycotina</taxon>
        <taxon>Harpellomycetes</taxon>
        <taxon>Harpellales</taxon>
        <taxon>Legeriomycetaceae</taxon>
        <taxon>Smittium</taxon>
    </lineage>
</organism>
<keyword evidence="3" id="KW-0647">Proteasome</keyword>
<dbReference type="GO" id="GO:0043161">
    <property type="term" value="P:proteasome-mediated ubiquitin-dependent protein catabolic process"/>
    <property type="evidence" value="ECO:0007669"/>
    <property type="project" value="TreeGrafter"/>
</dbReference>
<evidence type="ECO:0000256" key="1">
    <source>
        <dbReference type="SAM" id="MobiDB-lite"/>
    </source>
</evidence>